<evidence type="ECO:0000256" key="1">
    <source>
        <dbReference type="SAM" id="MobiDB-lite"/>
    </source>
</evidence>
<dbReference type="EMBL" id="CACVBM020001372">
    <property type="protein sequence ID" value="CAA7047298.1"/>
    <property type="molecule type" value="Genomic_DNA"/>
</dbReference>
<feature type="compositionally biased region" description="Polar residues" evidence="1">
    <location>
        <begin position="42"/>
        <end position="51"/>
    </location>
</feature>
<dbReference type="Proteomes" id="UP000467841">
    <property type="component" value="Unassembled WGS sequence"/>
</dbReference>
<protein>
    <recommendedName>
        <fullName evidence="7">Nodulin-like domain-containing protein</fullName>
    </recommendedName>
</protein>
<accession>A0A6D2KS98</accession>
<feature type="chain" id="PRO_5036173333" description="Nodulin-like domain-containing protein" evidence="2">
    <location>
        <begin position="32"/>
        <end position="142"/>
    </location>
</feature>
<dbReference type="EMBL" id="CACVBM020000199">
    <property type="protein sequence ID" value="CAA7015801.1"/>
    <property type="molecule type" value="Genomic_DNA"/>
</dbReference>
<dbReference type="AlphaFoldDB" id="A0A6D2KS98"/>
<sequence length="142" mass="15418">MFMIIIVPTQGSVHDLLLLTTAATSVQVVAAASVMTSHLAPDTTSITESEQPPSPSDENRITEEVEATSPGIPELLLLLLLWLLTNLSYGSILAIYTYEELISHSKFDVSSSKEVSASTQLQRNNLCDLLSKLEVQDFSPPT</sequence>
<gene>
    <name evidence="3" type="ORF">MERR_LOCUS3036</name>
    <name evidence="4" type="ORF">MERR_LOCUS34533</name>
    <name evidence="5" type="ORF">MERR_LOCUS37591</name>
</gene>
<feature type="region of interest" description="Disordered" evidence="1">
    <location>
        <begin position="41"/>
        <end position="66"/>
    </location>
</feature>
<evidence type="ECO:0000313" key="4">
    <source>
        <dbReference type="EMBL" id="CAA7047298.1"/>
    </source>
</evidence>
<evidence type="ECO:0000313" key="6">
    <source>
        <dbReference type="Proteomes" id="UP000467841"/>
    </source>
</evidence>
<keyword evidence="6" id="KW-1185">Reference proteome</keyword>
<evidence type="ECO:0000313" key="5">
    <source>
        <dbReference type="EMBL" id="CAA7050356.1"/>
    </source>
</evidence>
<proteinExistence type="predicted"/>
<dbReference type="EMBL" id="CACVBM020001446">
    <property type="protein sequence ID" value="CAA7050356.1"/>
    <property type="molecule type" value="Genomic_DNA"/>
</dbReference>
<organism evidence="5 6">
    <name type="scientific">Microthlaspi erraticum</name>
    <dbReference type="NCBI Taxonomy" id="1685480"/>
    <lineage>
        <taxon>Eukaryota</taxon>
        <taxon>Viridiplantae</taxon>
        <taxon>Streptophyta</taxon>
        <taxon>Embryophyta</taxon>
        <taxon>Tracheophyta</taxon>
        <taxon>Spermatophyta</taxon>
        <taxon>Magnoliopsida</taxon>
        <taxon>eudicotyledons</taxon>
        <taxon>Gunneridae</taxon>
        <taxon>Pentapetalae</taxon>
        <taxon>rosids</taxon>
        <taxon>malvids</taxon>
        <taxon>Brassicales</taxon>
        <taxon>Brassicaceae</taxon>
        <taxon>Coluteocarpeae</taxon>
        <taxon>Microthlaspi</taxon>
    </lineage>
</organism>
<name>A0A6D2KS98_9BRAS</name>
<evidence type="ECO:0000256" key="2">
    <source>
        <dbReference type="SAM" id="SignalP"/>
    </source>
</evidence>
<evidence type="ECO:0008006" key="7">
    <source>
        <dbReference type="Google" id="ProtNLM"/>
    </source>
</evidence>
<keyword evidence="2" id="KW-0732">Signal</keyword>
<evidence type="ECO:0000313" key="3">
    <source>
        <dbReference type="EMBL" id="CAA7015801.1"/>
    </source>
</evidence>
<reference evidence="5 6" key="1">
    <citation type="submission" date="2020-01" db="EMBL/GenBank/DDBJ databases">
        <authorList>
            <person name="Mishra B."/>
        </authorList>
    </citation>
    <scope>NUCLEOTIDE SEQUENCE [LARGE SCALE GENOMIC DNA]</scope>
</reference>
<feature type="signal peptide" evidence="2">
    <location>
        <begin position="1"/>
        <end position="31"/>
    </location>
</feature>